<dbReference type="GO" id="GO:0000978">
    <property type="term" value="F:RNA polymerase II cis-regulatory region sequence-specific DNA binding"/>
    <property type="evidence" value="ECO:0007669"/>
    <property type="project" value="TreeGrafter"/>
</dbReference>
<dbReference type="InterPro" id="IPR003380">
    <property type="entry name" value="SKI/SNO/DAC"/>
</dbReference>
<dbReference type="GO" id="GO:0000981">
    <property type="term" value="F:DNA-binding transcription factor activity, RNA polymerase II-specific"/>
    <property type="evidence" value="ECO:0007669"/>
    <property type="project" value="TreeGrafter"/>
</dbReference>
<keyword evidence="4" id="KW-1185">Reference proteome</keyword>
<dbReference type="GO" id="GO:0005737">
    <property type="term" value="C:cytoplasm"/>
    <property type="evidence" value="ECO:0007669"/>
    <property type="project" value="TreeGrafter"/>
</dbReference>
<dbReference type="InterPro" id="IPR014890">
    <property type="entry name" value="c-SKI_SMAD4-bd_dom"/>
</dbReference>
<protein>
    <recommendedName>
        <fullName evidence="2">c-SKI SMAD4-binding domain-containing protein</fullName>
    </recommendedName>
</protein>
<dbReference type="EMBL" id="CAJPEX010000553">
    <property type="protein sequence ID" value="CAG0916257.1"/>
    <property type="molecule type" value="Genomic_DNA"/>
</dbReference>
<dbReference type="Gene3D" id="3.10.390.10">
    <property type="entry name" value="SAND domain-like"/>
    <property type="match status" value="1"/>
</dbReference>
<reference evidence="3" key="1">
    <citation type="submission" date="2020-11" db="EMBL/GenBank/DDBJ databases">
        <authorList>
            <person name="Tran Van P."/>
        </authorList>
    </citation>
    <scope>NUCLEOTIDE SEQUENCE</scope>
</reference>
<dbReference type="SUPFAM" id="SSF63763">
    <property type="entry name" value="SAND domain-like"/>
    <property type="match status" value="1"/>
</dbReference>
<dbReference type="InterPro" id="IPR023216">
    <property type="entry name" value="Tscrpt_reg_SKI_SnoN"/>
</dbReference>
<dbReference type="PANTHER" id="PTHR10005:SF25">
    <property type="entry name" value="SNO ONCOGENE, ISOFORM B"/>
    <property type="match status" value="1"/>
</dbReference>
<dbReference type="Proteomes" id="UP000678499">
    <property type="component" value="Unassembled WGS sequence"/>
</dbReference>
<dbReference type="SUPFAM" id="SSF46955">
    <property type="entry name" value="Putative DNA-binding domain"/>
    <property type="match status" value="1"/>
</dbReference>
<dbReference type="Gene3D" id="3.10.260.20">
    <property type="entry name" value="Ski"/>
    <property type="match status" value="1"/>
</dbReference>
<accession>A0A7R9BLC3</accession>
<dbReference type="OrthoDB" id="3938623at2759"/>
<dbReference type="GO" id="GO:0005634">
    <property type="term" value="C:nucleus"/>
    <property type="evidence" value="ECO:0007669"/>
    <property type="project" value="TreeGrafter"/>
</dbReference>
<dbReference type="InterPro" id="IPR009061">
    <property type="entry name" value="DNA-bd_dom_put_sf"/>
</dbReference>
<dbReference type="EMBL" id="OA882590">
    <property type="protein sequence ID" value="CAD7276105.1"/>
    <property type="molecule type" value="Genomic_DNA"/>
</dbReference>
<dbReference type="Pfam" id="PF02437">
    <property type="entry name" value="Ski_Sno_DHD"/>
    <property type="match status" value="1"/>
</dbReference>
<dbReference type="Pfam" id="PF08782">
    <property type="entry name" value="c-SKI_SMAD_bind"/>
    <property type="match status" value="1"/>
</dbReference>
<dbReference type="InterPro" id="IPR010919">
    <property type="entry name" value="SAND-like_dom_sf"/>
</dbReference>
<dbReference type="PANTHER" id="PTHR10005">
    <property type="entry name" value="SKI ONCOGENE-RELATED"/>
    <property type="match status" value="1"/>
</dbReference>
<dbReference type="SMART" id="SM01046">
    <property type="entry name" value="c-SKI_SMAD_bind"/>
    <property type="match status" value="1"/>
</dbReference>
<evidence type="ECO:0000313" key="3">
    <source>
        <dbReference type="EMBL" id="CAD7276105.1"/>
    </source>
</evidence>
<dbReference type="AlphaFoldDB" id="A0A7R9BLC3"/>
<evidence type="ECO:0000259" key="2">
    <source>
        <dbReference type="SMART" id="SM01046"/>
    </source>
</evidence>
<dbReference type="GO" id="GO:0030514">
    <property type="term" value="P:negative regulation of BMP signaling pathway"/>
    <property type="evidence" value="ECO:0007669"/>
    <property type="project" value="TreeGrafter"/>
</dbReference>
<evidence type="ECO:0000313" key="4">
    <source>
        <dbReference type="Proteomes" id="UP000678499"/>
    </source>
</evidence>
<proteinExistence type="inferred from homology"/>
<dbReference type="GO" id="GO:0005667">
    <property type="term" value="C:transcription regulator complex"/>
    <property type="evidence" value="ECO:0007669"/>
    <property type="project" value="TreeGrafter"/>
</dbReference>
<gene>
    <name evidence="3" type="ORF">NMOB1V02_LOCUS3883</name>
</gene>
<dbReference type="InterPro" id="IPR037000">
    <property type="entry name" value="Ski_DNA-bd_sf"/>
</dbReference>
<name>A0A7R9BLC3_9CRUS</name>
<sequence>MSHMSANIFSSTAFVNMTLKRRILKLCVPQIFSQVLHDFQIPQINAVIDEMHIYCSRCNPAQLAELKASGTIPPGAPLCGLMTKTDAERLCAALLRAAPPRFKPRPGTERDRGVRVVHACFGKARGVLYPALYAAPDAACVECLDCGGAMSPRHFVTHAHAGRETQTVHWGFDSARWREYLALAPDQVADARMQAVLDDVKAKFAHAEPAQSTVVVGGGGAGAGAPSASIVVVGGGGGGGFHSKRKHGDVWVSLSIIAFPRKETDNN</sequence>
<feature type="domain" description="c-SKI SMAD4-binding" evidence="2">
    <location>
        <begin position="113"/>
        <end position="205"/>
    </location>
</feature>
<evidence type="ECO:0000256" key="1">
    <source>
        <dbReference type="ARBA" id="ARBA00009513"/>
    </source>
</evidence>
<dbReference type="GO" id="GO:0046332">
    <property type="term" value="F:SMAD binding"/>
    <property type="evidence" value="ECO:0007669"/>
    <property type="project" value="InterPro"/>
</dbReference>
<comment type="similarity">
    <text evidence="1">Belongs to the SKI family.</text>
</comment>
<organism evidence="3">
    <name type="scientific">Notodromas monacha</name>
    <dbReference type="NCBI Taxonomy" id="399045"/>
    <lineage>
        <taxon>Eukaryota</taxon>
        <taxon>Metazoa</taxon>
        <taxon>Ecdysozoa</taxon>
        <taxon>Arthropoda</taxon>
        <taxon>Crustacea</taxon>
        <taxon>Oligostraca</taxon>
        <taxon>Ostracoda</taxon>
        <taxon>Podocopa</taxon>
        <taxon>Podocopida</taxon>
        <taxon>Cypridocopina</taxon>
        <taxon>Cypridoidea</taxon>
        <taxon>Cyprididae</taxon>
        <taxon>Notodromas</taxon>
    </lineage>
</organism>